<dbReference type="InterPro" id="IPR052159">
    <property type="entry name" value="Competence_DNA_uptake"/>
</dbReference>
<evidence type="ECO:0000313" key="9">
    <source>
        <dbReference type="EMBL" id="MEA5455330.1"/>
    </source>
</evidence>
<feature type="compositionally biased region" description="Polar residues" evidence="6">
    <location>
        <begin position="1"/>
        <end position="16"/>
    </location>
</feature>
<dbReference type="InterPro" id="IPR004477">
    <property type="entry name" value="ComEC_N"/>
</dbReference>
<keyword evidence="2" id="KW-1003">Cell membrane</keyword>
<dbReference type="NCBIfam" id="TIGR00360">
    <property type="entry name" value="ComEC_N-term"/>
    <property type="match status" value="1"/>
</dbReference>
<evidence type="ECO:0000256" key="6">
    <source>
        <dbReference type="SAM" id="MobiDB-lite"/>
    </source>
</evidence>
<evidence type="ECO:0000256" key="5">
    <source>
        <dbReference type="ARBA" id="ARBA00023136"/>
    </source>
</evidence>
<dbReference type="PANTHER" id="PTHR30619">
    <property type="entry name" value="DNA INTERNALIZATION/COMPETENCE PROTEIN COMEC/REC2"/>
    <property type="match status" value="1"/>
</dbReference>
<proteinExistence type="predicted"/>
<feature type="transmembrane region" description="Helical" evidence="7">
    <location>
        <begin position="344"/>
        <end position="365"/>
    </location>
</feature>
<protein>
    <submittedName>
        <fullName evidence="9">ComEC/Rec2 family competence protein</fullName>
    </submittedName>
</protein>
<evidence type="ECO:0000256" key="2">
    <source>
        <dbReference type="ARBA" id="ARBA00022475"/>
    </source>
</evidence>
<feature type="transmembrane region" description="Helical" evidence="7">
    <location>
        <begin position="499"/>
        <end position="522"/>
    </location>
</feature>
<evidence type="ECO:0000256" key="1">
    <source>
        <dbReference type="ARBA" id="ARBA00004651"/>
    </source>
</evidence>
<dbReference type="EMBL" id="JAYGGQ010000008">
    <property type="protein sequence ID" value="MEA5455330.1"/>
    <property type="molecule type" value="Genomic_DNA"/>
</dbReference>
<evidence type="ECO:0000256" key="7">
    <source>
        <dbReference type="SAM" id="Phobius"/>
    </source>
</evidence>
<comment type="subcellular location">
    <subcellularLocation>
        <location evidence="1">Cell membrane</location>
        <topology evidence="1">Multi-pass membrane protein</topology>
    </subcellularLocation>
</comment>
<name>A0ABU5T6Z8_9MICC</name>
<dbReference type="Pfam" id="PF03772">
    <property type="entry name" value="Competence"/>
    <property type="match status" value="1"/>
</dbReference>
<evidence type="ECO:0000256" key="4">
    <source>
        <dbReference type="ARBA" id="ARBA00022989"/>
    </source>
</evidence>
<dbReference type="PANTHER" id="PTHR30619:SF7">
    <property type="entry name" value="BETA-LACTAMASE DOMAIN PROTEIN"/>
    <property type="match status" value="1"/>
</dbReference>
<sequence length="629" mass="63501">MADRSSPQGRAGSSPTALPGDVRHGAWTGFVRSAVVGVRGRPAPVVSRPRTAFADAREALSDVIRGGPEQPVSPRRPWRDLRLVPLAVALWAGSAWAVVGPVQGLSRVDTALWAWGLVLAALGGAGVFALRKPAMARRAAGHGAGRIGRKPAVGALAAAVVLSAAWGAGFAAGSARLERDTAGPVGELLAEGGPTLALVELLGEPRRHDAVESFGSSPRFIADARLMEATRDGLRFDASARVRIAGGAALARLTAGDRVRVAARAAGGTRDGTGFLVLSGTPEVLSAAQGVTGLSVAARESLRTHAAWLTGDSAGLVPALAAGDRSALDSGLEADLRSSGLGHLTAVSGANFAIILGCVLLVLRFARWPRWAVLVGCALALGAFVAVVGPEPSVLRAAAMGAVGLVALATGRAGASCSALCAAIVAVLLIDPSLALSYGFTLSVLATLGIAWLGPRLVAALARFLPMWLAGAVAVPLSAQLLCGPVLVLVDPTFHTWSIAANIVVAPLVPVITIASTAALAAGLLCPPLAIAAVALAGPAAGLLAAAAHAFARLGGATFNWPEGPGGAAMMAAFSLLNAGVILGAADPRFRASVLRALAWLAQRRGGLGGARHAWQGGRVMHRAREGRP</sequence>
<feature type="transmembrane region" description="Helical" evidence="7">
    <location>
        <begin position="111"/>
        <end position="130"/>
    </location>
</feature>
<feature type="transmembrane region" description="Helical" evidence="7">
    <location>
        <begin position="402"/>
        <end position="429"/>
    </location>
</feature>
<feature type="transmembrane region" description="Helical" evidence="7">
    <location>
        <begin position="81"/>
        <end position="99"/>
    </location>
</feature>
<keyword evidence="10" id="KW-1185">Reference proteome</keyword>
<feature type="transmembrane region" description="Helical" evidence="7">
    <location>
        <begin position="529"/>
        <end position="552"/>
    </location>
</feature>
<feature type="region of interest" description="Disordered" evidence="6">
    <location>
        <begin position="1"/>
        <end position="20"/>
    </location>
</feature>
<dbReference type="Proteomes" id="UP001304769">
    <property type="component" value="Unassembled WGS sequence"/>
</dbReference>
<keyword evidence="4 7" id="KW-1133">Transmembrane helix</keyword>
<feature type="transmembrane region" description="Helical" evidence="7">
    <location>
        <begin position="371"/>
        <end position="390"/>
    </location>
</feature>
<feature type="domain" description="ComEC/Rec2-related protein" evidence="8">
    <location>
        <begin position="320"/>
        <end position="579"/>
    </location>
</feature>
<keyword evidence="5 7" id="KW-0472">Membrane</keyword>
<evidence type="ECO:0000313" key="10">
    <source>
        <dbReference type="Proteomes" id="UP001304769"/>
    </source>
</evidence>
<keyword evidence="3 7" id="KW-0812">Transmembrane</keyword>
<evidence type="ECO:0000256" key="3">
    <source>
        <dbReference type="ARBA" id="ARBA00022692"/>
    </source>
</evidence>
<reference evidence="9 10" key="1">
    <citation type="submission" date="2023-12" db="EMBL/GenBank/DDBJ databases">
        <title>Sinomonas terricola sp. nov, isolated from litchi orchard soil in Guangdong, PR China.</title>
        <authorList>
            <person name="Jiaxin W."/>
            <person name="Yang Z."/>
            <person name="Honghui Z."/>
        </authorList>
    </citation>
    <scope>NUCLEOTIDE SEQUENCE [LARGE SCALE GENOMIC DNA]</scope>
    <source>
        <strain evidence="9 10">JGH33</strain>
    </source>
</reference>
<gene>
    <name evidence="9" type="ORF">SPF06_11420</name>
</gene>
<evidence type="ECO:0000259" key="8">
    <source>
        <dbReference type="Pfam" id="PF03772"/>
    </source>
</evidence>
<dbReference type="RefSeq" id="WP_323279190.1">
    <property type="nucleotide sequence ID" value="NZ_JAYGGQ010000008.1"/>
</dbReference>
<organism evidence="9 10">
    <name type="scientific">Sinomonas terricola</name>
    <dbReference type="NCBI Taxonomy" id="3110330"/>
    <lineage>
        <taxon>Bacteria</taxon>
        <taxon>Bacillati</taxon>
        <taxon>Actinomycetota</taxon>
        <taxon>Actinomycetes</taxon>
        <taxon>Micrococcales</taxon>
        <taxon>Micrococcaceae</taxon>
        <taxon>Sinomonas</taxon>
    </lineage>
</organism>
<feature type="transmembrane region" description="Helical" evidence="7">
    <location>
        <begin position="564"/>
        <end position="586"/>
    </location>
</feature>
<feature type="transmembrane region" description="Helical" evidence="7">
    <location>
        <begin position="435"/>
        <end position="453"/>
    </location>
</feature>
<comment type="caution">
    <text evidence="9">The sequence shown here is derived from an EMBL/GenBank/DDBJ whole genome shotgun (WGS) entry which is preliminary data.</text>
</comment>
<feature type="transmembrane region" description="Helical" evidence="7">
    <location>
        <begin position="465"/>
        <end position="487"/>
    </location>
</feature>
<accession>A0ABU5T6Z8</accession>